<sequence>MKRLFSLLFVFFALNLSAQTKKVADPAFFFDGKLVSQETIAYIEPDLIATVNVIKRDTTINNVRFEGQLFIQSKNPKQFDFMTLEQIKNEYTKVKTKSVGYAINGEIIKDGIETLQLNRNYILEVITTNTTEFYNLSSGEIQSDIIHILGKTAKNIKDKKEQILKNASKKE</sequence>
<keyword evidence="1" id="KW-0732">Signal</keyword>
<dbReference type="RefSeq" id="WP_166134706.1">
    <property type="nucleotide sequence ID" value="NZ_JAAOBY010000003.1"/>
</dbReference>
<feature type="signal peptide" evidence="1">
    <location>
        <begin position="1"/>
        <end position="18"/>
    </location>
</feature>
<keyword evidence="3" id="KW-1185">Reference proteome</keyword>
<accession>A0ABR7JF47</accession>
<name>A0ABR7JF47_9FLAO</name>
<protein>
    <submittedName>
        <fullName evidence="2">Uncharacterized protein</fullName>
    </submittedName>
</protein>
<evidence type="ECO:0000313" key="2">
    <source>
        <dbReference type="EMBL" id="MBC5863132.1"/>
    </source>
</evidence>
<reference evidence="2 3" key="1">
    <citation type="submission" date="2020-08" db="EMBL/GenBank/DDBJ databases">
        <title>Description of novel Flavobacterium F-400 isolate.</title>
        <authorList>
            <person name="Saticioglu I."/>
            <person name="Duman M."/>
            <person name="Altun S."/>
        </authorList>
    </citation>
    <scope>NUCLEOTIDE SEQUENCE [LARGE SCALE GENOMIC DNA]</scope>
    <source>
        <strain evidence="2 3">F-400</strain>
    </source>
</reference>
<feature type="chain" id="PRO_5045203231" evidence="1">
    <location>
        <begin position="19"/>
        <end position="171"/>
    </location>
</feature>
<dbReference type="EMBL" id="JACRUM010000003">
    <property type="protein sequence ID" value="MBC5863132.1"/>
    <property type="molecule type" value="Genomic_DNA"/>
</dbReference>
<evidence type="ECO:0000313" key="3">
    <source>
        <dbReference type="Proteomes" id="UP000621670"/>
    </source>
</evidence>
<proteinExistence type="predicted"/>
<dbReference type="Proteomes" id="UP000621670">
    <property type="component" value="Unassembled WGS sequence"/>
</dbReference>
<gene>
    <name evidence="2" type="ORF">H8R26_06820</name>
</gene>
<organism evidence="2 3">
    <name type="scientific">Flavobacterium turcicum</name>
    <dbReference type="NCBI Taxonomy" id="2764718"/>
    <lineage>
        <taxon>Bacteria</taxon>
        <taxon>Pseudomonadati</taxon>
        <taxon>Bacteroidota</taxon>
        <taxon>Flavobacteriia</taxon>
        <taxon>Flavobacteriales</taxon>
        <taxon>Flavobacteriaceae</taxon>
        <taxon>Flavobacterium</taxon>
    </lineage>
</organism>
<comment type="caution">
    <text evidence="2">The sequence shown here is derived from an EMBL/GenBank/DDBJ whole genome shotgun (WGS) entry which is preliminary data.</text>
</comment>
<evidence type="ECO:0000256" key="1">
    <source>
        <dbReference type="SAM" id="SignalP"/>
    </source>
</evidence>